<evidence type="ECO:0000259" key="13">
    <source>
        <dbReference type="PROSITE" id="PS50885"/>
    </source>
</evidence>
<dbReference type="InterPro" id="IPR003661">
    <property type="entry name" value="HisK_dim/P_dom"/>
</dbReference>
<feature type="transmembrane region" description="Helical" evidence="11">
    <location>
        <begin position="21"/>
        <end position="46"/>
    </location>
</feature>
<dbReference type="EMBL" id="JABBNB010000025">
    <property type="protein sequence ID" value="NMO03653.1"/>
    <property type="molecule type" value="Genomic_DNA"/>
</dbReference>
<comment type="subcellular location">
    <subcellularLocation>
        <location evidence="2">Cell membrane</location>
    </subcellularLocation>
</comment>
<evidence type="ECO:0000256" key="1">
    <source>
        <dbReference type="ARBA" id="ARBA00000085"/>
    </source>
</evidence>
<evidence type="ECO:0000256" key="4">
    <source>
        <dbReference type="ARBA" id="ARBA00022553"/>
    </source>
</evidence>
<evidence type="ECO:0000256" key="11">
    <source>
        <dbReference type="SAM" id="Phobius"/>
    </source>
</evidence>
<proteinExistence type="predicted"/>
<dbReference type="PANTHER" id="PTHR45436:SF5">
    <property type="entry name" value="SENSOR HISTIDINE KINASE TRCS"/>
    <property type="match status" value="1"/>
</dbReference>
<dbReference type="SUPFAM" id="SSF47384">
    <property type="entry name" value="Homodimeric domain of signal transducing histidine kinase"/>
    <property type="match status" value="1"/>
</dbReference>
<dbReference type="SUPFAM" id="SSF158472">
    <property type="entry name" value="HAMP domain-like"/>
    <property type="match status" value="1"/>
</dbReference>
<evidence type="ECO:0000256" key="8">
    <source>
        <dbReference type="ARBA" id="ARBA00022989"/>
    </source>
</evidence>
<dbReference type="InterPro" id="IPR050428">
    <property type="entry name" value="TCS_sensor_his_kinase"/>
</dbReference>
<evidence type="ECO:0000256" key="3">
    <source>
        <dbReference type="ARBA" id="ARBA00012438"/>
    </source>
</evidence>
<dbReference type="InterPro" id="IPR003660">
    <property type="entry name" value="HAMP_dom"/>
</dbReference>
<dbReference type="RefSeq" id="WP_170196153.1">
    <property type="nucleotide sequence ID" value="NZ_JABBNB010000025.1"/>
</dbReference>
<name>A0A848L4X3_9ACTN</name>
<dbReference type="CDD" id="cd00082">
    <property type="entry name" value="HisKA"/>
    <property type="match status" value="1"/>
</dbReference>
<organism evidence="14 15">
    <name type="scientific">Gordonia asplenii</name>
    <dbReference type="NCBI Taxonomy" id="2725283"/>
    <lineage>
        <taxon>Bacteria</taxon>
        <taxon>Bacillati</taxon>
        <taxon>Actinomycetota</taxon>
        <taxon>Actinomycetes</taxon>
        <taxon>Mycobacteriales</taxon>
        <taxon>Gordoniaceae</taxon>
        <taxon>Gordonia</taxon>
    </lineage>
</organism>
<dbReference type="AlphaFoldDB" id="A0A848L4X3"/>
<evidence type="ECO:0000313" key="15">
    <source>
        <dbReference type="Proteomes" id="UP000550729"/>
    </source>
</evidence>
<dbReference type="Pfam" id="PF00672">
    <property type="entry name" value="HAMP"/>
    <property type="match status" value="1"/>
</dbReference>
<dbReference type="Gene3D" id="1.10.287.130">
    <property type="match status" value="1"/>
</dbReference>
<comment type="catalytic activity">
    <reaction evidence="1">
        <text>ATP + protein L-histidine = ADP + protein N-phospho-L-histidine.</text>
        <dbReference type="EC" id="2.7.13.3"/>
    </reaction>
</comment>
<dbReference type="InterPro" id="IPR036097">
    <property type="entry name" value="HisK_dim/P_sf"/>
</dbReference>
<dbReference type="InterPro" id="IPR003594">
    <property type="entry name" value="HATPase_dom"/>
</dbReference>
<dbReference type="SMART" id="SM00387">
    <property type="entry name" value="HATPase_c"/>
    <property type="match status" value="1"/>
</dbReference>
<dbReference type="EC" id="2.7.13.3" evidence="3"/>
<evidence type="ECO:0000256" key="9">
    <source>
        <dbReference type="ARBA" id="ARBA00023012"/>
    </source>
</evidence>
<keyword evidence="10 11" id="KW-0472">Membrane</keyword>
<evidence type="ECO:0000256" key="5">
    <source>
        <dbReference type="ARBA" id="ARBA00022679"/>
    </source>
</evidence>
<dbReference type="GO" id="GO:0005886">
    <property type="term" value="C:plasma membrane"/>
    <property type="evidence" value="ECO:0007669"/>
    <property type="project" value="UniProtKB-SubCell"/>
</dbReference>
<dbReference type="Pfam" id="PF00512">
    <property type="entry name" value="HisKA"/>
    <property type="match status" value="1"/>
</dbReference>
<evidence type="ECO:0000256" key="10">
    <source>
        <dbReference type="ARBA" id="ARBA00023136"/>
    </source>
</evidence>
<evidence type="ECO:0000313" key="14">
    <source>
        <dbReference type="EMBL" id="NMO03653.1"/>
    </source>
</evidence>
<keyword evidence="9" id="KW-0902">Two-component regulatory system</keyword>
<keyword evidence="7 14" id="KW-0418">Kinase</keyword>
<feature type="transmembrane region" description="Helical" evidence="11">
    <location>
        <begin position="168"/>
        <end position="190"/>
    </location>
</feature>
<evidence type="ECO:0000256" key="2">
    <source>
        <dbReference type="ARBA" id="ARBA00004236"/>
    </source>
</evidence>
<comment type="caution">
    <text evidence="14">The sequence shown here is derived from an EMBL/GenBank/DDBJ whole genome shotgun (WGS) entry which is preliminary data.</text>
</comment>
<keyword evidence="6 11" id="KW-0812">Transmembrane</keyword>
<dbReference type="GO" id="GO:0000155">
    <property type="term" value="F:phosphorelay sensor kinase activity"/>
    <property type="evidence" value="ECO:0007669"/>
    <property type="project" value="InterPro"/>
</dbReference>
<dbReference type="SMART" id="SM00304">
    <property type="entry name" value="HAMP"/>
    <property type="match status" value="1"/>
</dbReference>
<dbReference type="Gene3D" id="3.30.565.10">
    <property type="entry name" value="Histidine kinase-like ATPase, C-terminal domain"/>
    <property type="match status" value="1"/>
</dbReference>
<dbReference type="PROSITE" id="PS50109">
    <property type="entry name" value="HIS_KIN"/>
    <property type="match status" value="1"/>
</dbReference>
<keyword evidence="8 11" id="KW-1133">Transmembrane helix</keyword>
<keyword evidence="15" id="KW-1185">Reference proteome</keyword>
<reference evidence="14 15" key="1">
    <citation type="submission" date="2020-04" db="EMBL/GenBank/DDBJ databases">
        <title>Gordonia sp. nov. TBRC 11910.</title>
        <authorList>
            <person name="Suriyachadkun C."/>
        </authorList>
    </citation>
    <scope>NUCLEOTIDE SEQUENCE [LARGE SCALE GENOMIC DNA]</scope>
    <source>
        <strain evidence="14 15">TBRC 11910</strain>
    </source>
</reference>
<feature type="domain" description="HAMP" evidence="13">
    <location>
        <begin position="192"/>
        <end position="245"/>
    </location>
</feature>
<dbReference type="SMART" id="SM00388">
    <property type="entry name" value="HisKA"/>
    <property type="match status" value="1"/>
</dbReference>
<sequence>MNGRVRLLVTFVRERTGGVRVRLTALVTVLLAAALAIAAAIMLFLVHASLTDSADAATGSRALAVASVVQVETVAGIDADALAATTGIDVVQVIDSRGRLVAGTHGVRGIAHVLPMSAGTRRTVDGVTYGADPTEYRASVVGVATSSGAVTIVVGAAEGPIDSVVTTVAVLLALVFPIILVLLAGSAFYVSGRTLRPVARIRAQVSTITSTDLRKRVSVPRTHDEIAGLARTMNQMLARLNEAREQQLRFVGDASHELRSPLMTIVGILDIARTTGEPIDESTITGMLFPEAQRLQQLVDDLLLLAKSDERGTPLRVSDVDVDDIVGEQVRRLEQLSTVGVAARIAAMRVRGDRAKLDRALRNVVDNAVRYARSRVEVSMAVDSARQVGAVVVSDDGPGIPAEDRERVLDRFVRLDSHRERGSGGAGLGLAIVDEIVRAHHGGVRIGSSQLGGAEVVITLPLA</sequence>
<dbReference type="InterPro" id="IPR004358">
    <property type="entry name" value="Sig_transdc_His_kin-like_C"/>
</dbReference>
<keyword evidence="5" id="KW-0808">Transferase</keyword>
<gene>
    <name evidence="14" type="ORF">HH308_20775</name>
</gene>
<evidence type="ECO:0000256" key="7">
    <source>
        <dbReference type="ARBA" id="ARBA00022777"/>
    </source>
</evidence>
<dbReference type="PRINTS" id="PR00344">
    <property type="entry name" value="BCTRLSENSOR"/>
</dbReference>
<evidence type="ECO:0000259" key="12">
    <source>
        <dbReference type="PROSITE" id="PS50109"/>
    </source>
</evidence>
<feature type="domain" description="Histidine kinase" evidence="12">
    <location>
        <begin position="253"/>
        <end position="463"/>
    </location>
</feature>
<keyword evidence="4" id="KW-0597">Phosphoprotein</keyword>
<dbReference type="CDD" id="cd06225">
    <property type="entry name" value="HAMP"/>
    <property type="match status" value="1"/>
</dbReference>
<protein>
    <recommendedName>
        <fullName evidence="3">histidine kinase</fullName>
        <ecNumber evidence="3">2.7.13.3</ecNumber>
    </recommendedName>
</protein>
<dbReference type="Pfam" id="PF02518">
    <property type="entry name" value="HATPase_c"/>
    <property type="match status" value="1"/>
</dbReference>
<dbReference type="Proteomes" id="UP000550729">
    <property type="component" value="Unassembled WGS sequence"/>
</dbReference>
<dbReference type="InterPro" id="IPR005467">
    <property type="entry name" value="His_kinase_dom"/>
</dbReference>
<dbReference type="PROSITE" id="PS50885">
    <property type="entry name" value="HAMP"/>
    <property type="match status" value="1"/>
</dbReference>
<dbReference type="InterPro" id="IPR036890">
    <property type="entry name" value="HATPase_C_sf"/>
</dbReference>
<dbReference type="PANTHER" id="PTHR45436">
    <property type="entry name" value="SENSOR HISTIDINE KINASE YKOH"/>
    <property type="match status" value="1"/>
</dbReference>
<evidence type="ECO:0000256" key="6">
    <source>
        <dbReference type="ARBA" id="ARBA00022692"/>
    </source>
</evidence>
<dbReference type="Gene3D" id="6.10.340.10">
    <property type="match status" value="1"/>
</dbReference>
<dbReference type="SUPFAM" id="SSF55874">
    <property type="entry name" value="ATPase domain of HSP90 chaperone/DNA topoisomerase II/histidine kinase"/>
    <property type="match status" value="1"/>
</dbReference>
<accession>A0A848L4X3</accession>